<dbReference type="EC" id="1.2.1.3" evidence="3"/>
<dbReference type="InterPro" id="IPR015590">
    <property type="entry name" value="Aldehyde_DH_dom"/>
</dbReference>
<sequence>MREIQQLYIDGAFVEPHGTETVEMINPATEEVIGRARLGDAEDTRRAIAAAKRAFPVFSRTGKEERLGMLRRLQEAVLARADDLREATLAEYGGPYARASWTARYAASAFQDAAETLAGYALSRSVGASTVVMDPVGVAALITPWNSSAGSLCSKLAMAVAAGCTCVIKPSEMSALQTQIVTEALHAAGLPEGVFNVVAGRGEEVGGALSESPDVAKISFTGSTATGKAILRAAAGTLKRVSLALGGKSPTILLEDADLAEAVPFSLQAAFQNNGQACIAGSRLLVPRARLAEVLARVREGVAAMKVGDPRDPATTLGPLASAAQVARVQRYIRLGLEEGATLVTGGEGRPEGLTRGYFVRPTVFADVRSEMAIAREEVFGPVLAILTYEGEEEAIQLANDSDFGLQAYVFSASVPRARAVAMRLQAGRVLVNGLHHDPLAPFGGFKQSGIGREFGVLGLESFLEPKAILGPGA</sequence>
<dbReference type="AlphaFoldDB" id="A0A017T763"/>
<dbReference type="InterPro" id="IPR016162">
    <property type="entry name" value="Ald_DH_N"/>
</dbReference>
<evidence type="ECO:0000256" key="4">
    <source>
        <dbReference type="ARBA" id="ARBA00049194"/>
    </source>
</evidence>
<dbReference type="PROSITE" id="PS00070">
    <property type="entry name" value="ALDEHYDE_DEHYDR_CYS"/>
    <property type="match status" value="1"/>
</dbReference>
<evidence type="ECO:0000259" key="5">
    <source>
        <dbReference type="Pfam" id="PF00171"/>
    </source>
</evidence>
<dbReference type="eggNOG" id="COG1012">
    <property type="taxonomic scope" value="Bacteria"/>
</dbReference>
<dbReference type="FunFam" id="3.40.605.10:FF:000007">
    <property type="entry name" value="NAD/NADP-dependent betaine aldehyde dehydrogenase"/>
    <property type="match status" value="1"/>
</dbReference>
<dbReference type="OrthoDB" id="9762436at2"/>
<reference evidence="6 7" key="1">
    <citation type="submission" date="2013-05" db="EMBL/GenBank/DDBJ databases">
        <title>Genome assembly of Chondromyces apiculatus DSM 436.</title>
        <authorList>
            <person name="Sharma G."/>
            <person name="Khatri I."/>
            <person name="Kaur C."/>
            <person name="Mayilraj S."/>
            <person name="Subramanian S."/>
        </authorList>
    </citation>
    <scope>NUCLEOTIDE SEQUENCE [LARGE SCALE GENOMIC DNA]</scope>
    <source>
        <strain evidence="6 7">DSM 436</strain>
    </source>
</reference>
<keyword evidence="2" id="KW-0560">Oxidoreductase</keyword>
<protein>
    <recommendedName>
        <fullName evidence="3">aldehyde dehydrogenase (NAD(+))</fullName>
        <ecNumber evidence="3">1.2.1.3</ecNumber>
    </recommendedName>
</protein>
<dbReference type="Pfam" id="PF00171">
    <property type="entry name" value="Aldedh"/>
    <property type="match status" value="1"/>
</dbReference>
<comment type="catalytic activity">
    <reaction evidence="4">
        <text>an aldehyde + NAD(+) + H2O = a carboxylate + NADH + 2 H(+)</text>
        <dbReference type="Rhea" id="RHEA:16185"/>
        <dbReference type="ChEBI" id="CHEBI:15377"/>
        <dbReference type="ChEBI" id="CHEBI:15378"/>
        <dbReference type="ChEBI" id="CHEBI:17478"/>
        <dbReference type="ChEBI" id="CHEBI:29067"/>
        <dbReference type="ChEBI" id="CHEBI:57540"/>
        <dbReference type="ChEBI" id="CHEBI:57945"/>
        <dbReference type="EC" id="1.2.1.3"/>
    </reaction>
</comment>
<accession>A0A017T763</accession>
<name>A0A017T763_9BACT</name>
<dbReference type="InterPro" id="IPR016163">
    <property type="entry name" value="Ald_DH_C"/>
</dbReference>
<organism evidence="6 7">
    <name type="scientific">Chondromyces apiculatus DSM 436</name>
    <dbReference type="NCBI Taxonomy" id="1192034"/>
    <lineage>
        <taxon>Bacteria</taxon>
        <taxon>Pseudomonadati</taxon>
        <taxon>Myxococcota</taxon>
        <taxon>Polyangia</taxon>
        <taxon>Polyangiales</taxon>
        <taxon>Polyangiaceae</taxon>
        <taxon>Chondromyces</taxon>
    </lineage>
</organism>
<dbReference type="Proteomes" id="UP000019678">
    <property type="component" value="Unassembled WGS sequence"/>
</dbReference>
<keyword evidence="7" id="KW-1185">Reference proteome</keyword>
<evidence type="ECO:0000256" key="2">
    <source>
        <dbReference type="ARBA" id="ARBA00023002"/>
    </source>
</evidence>
<evidence type="ECO:0000313" key="7">
    <source>
        <dbReference type="Proteomes" id="UP000019678"/>
    </source>
</evidence>
<feature type="domain" description="Aldehyde dehydrogenase" evidence="5">
    <location>
        <begin position="13"/>
        <end position="469"/>
    </location>
</feature>
<dbReference type="STRING" id="1192034.CAP_3668"/>
<dbReference type="PANTHER" id="PTHR42804">
    <property type="entry name" value="ALDEHYDE DEHYDROGENASE"/>
    <property type="match status" value="1"/>
</dbReference>
<comment type="similarity">
    <text evidence="1">Belongs to the aldehyde dehydrogenase family.</text>
</comment>
<gene>
    <name evidence="6" type="ORF">CAP_3668</name>
</gene>
<dbReference type="Gene3D" id="3.40.309.10">
    <property type="entry name" value="Aldehyde Dehydrogenase, Chain A, domain 2"/>
    <property type="match status" value="1"/>
</dbReference>
<dbReference type="GO" id="GO:0004029">
    <property type="term" value="F:aldehyde dehydrogenase (NAD+) activity"/>
    <property type="evidence" value="ECO:0007669"/>
    <property type="project" value="UniProtKB-EC"/>
</dbReference>
<dbReference type="EMBL" id="ASRX01000027">
    <property type="protein sequence ID" value="EYF05078.1"/>
    <property type="molecule type" value="Genomic_DNA"/>
</dbReference>
<dbReference type="CDD" id="cd07138">
    <property type="entry name" value="ALDH_CddD_SSP0762"/>
    <property type="match status" value="1"/>
</dbReference>
<dbReference type="Gene3D" id="3.40.605.10">
    <property type="entry name" value="Aldehyde Dehydrogenase, Chain A, domain 1"/>
    <property type="match status" value="1"/>
</dbReference>
<evidence type="ECO:0000313" key="6">
    <source>
        <dbReference type="EMBL" id="EYF05078.1"/>
    </source>
</evidence>
<dbReference type="RefSeq" id="WP_044242981.1">
    <property type="nucleotide sequence ID" value="NZ_ASRX01000027.1"/>
</dbReference>
<dbReference type="PANTHER" id="PTHR42804:SF1">
    <property type="entry name" value="ALDEHYDE DEHYDROGENASE-RELATED"/>
    <property type="match status" value="1"/>
</dbReference>
<proteinExistence type="inferred from homology"/>
<comment type="caution">
    <text evidence="6">The sequence shown here is derived from an EMBL/GenBank/DDBJ whole genome shotgun (WGS) entry which is preliminary data.</text>
</comment>
<dbReference type="InterPro" id="IPR016161">
    <property type="entry name" value="Ald_DH/histidinol_DH"/>
</dbReference>
<dbReference type="SUPFAM" id="SSF53720">
    <property type="entry name" value="ALDH-like"/>
    <property type="match status" value="1"/>
</dbReference>
<dbReference type="InterPro" id="IPR016160">
    <property type="entry name" value="Ald_DH_CS_CYS"/>
</dbReference>
<evidence type="ECO:0000256" key="1">
    <source>
        <dbReference type="ARBA" id="ARBA00009986"/>
    </source>
</evidence>
<evidence type="ECO:0000256" key="3">
    <source>
        <dbReference type="ARBA" id="ARBA00024226"/>
    </source>
</evidence>
<dbReference type="FunFam" id="3.40.309.10:FF:000012">
    <property type="entry name" value="Betaine aldehyde dehydrogenase"/>
    <property type="match status" value="1"/>
</dbReference>